<accession>A0A0X8HVB2</accession>
<evidence type="ECO:0000259" key="11">
    <source>
        <dbReference type="PROSITE" id="PS51762"/>
    </source>
</evidence>
<dbReference type="CDD" id="cd02180">
    <property type="entry name" value="GH16_fungal_KRE6_glucanase"/>
    <property type="match status" value="1"/>
</dbReference>
<dbReference type="RefSeq" id="XP_017989180.1">
    <property type="nucleotide sequence ID" value="XM_018133657.1"/>
</dbReference>
<keyword evidence="4" id="KW-0735">Signal-anchor</keyword>
<dbReference type="GO" id="GO:0015926">
    <property type="term" value="F:glucosidase activity"/>
    <property type="evidence" value="ECO:0007669"/>
    <property type="project" value="TreeGrafter"/>
</dbReference>
<evidence type="ECO:0000256" key="8">
    <source>
        <dbReference type="ARBA" id="ARBA00023316"/>
    </source>
</evidence>
<keyword evidence="6 10" id="KW-0472">Membrane</keyword>
<proteinExistence type="inferred from homology"/>
<comment type="subcellular location">
    <subcellularLocation>
        <location evidence="1">Membrane</location>
        <topology evidence="1">Single-pass type II membrane protein</topology>
    </subcellularLocation>
</comment>
<dbReference type="FunFam" id="2.60.120.200:FF:000140">
    <property type="entry name" value="Beta-glucan synthesis-associated protein"/>
    <property type="match status" value="1"/>
</dbReference>
<feature type="region of interest" description="Disordered" evidence="9">
    <location>
        <begin position="1"/>
        <end position="115"/>
    </location>
</feature>
<keyword evidence="8" id="KW-0961">Cell wall biogenesis/degradation</keyword>
<feature type="compositionally biased region" description="Polar residues" evidence="9">
    <location>
        <begin position="23"/>
        <end position="38"/>
    </location>
</feature>
<keyword evidence="13" id="KW-1185">Reference proteome</keyword>
<dbReference type="SUPFAM" id="SSF49899">
    <property type="entry name" value="Concanavalin A-like lectins/glucanases"/>
    <property type="match status" value="1"/>
</dbReference>
<evidence type="ECO:0000256" key="2">
    <source>
        <dbReference type="ARBA" id="ARBA00010962"/>
    </source>
</evidence>
<keyword evidence="7" id="KW-0325">Glycoprotein</keyword>
<dbReference type="GO" id="GO:0006078">
    <property type="term" value="P:(1-&gt;6)-beta-D-glucan biosynthetic process"/>
    <property type="evidence" value="ECO:0007669"/>
    <property type="project" value="TreeGrafter"/>
</dbReference>
<evidence type="ECO:0000256" key="7">
    <source>
        <dbReference type="ARBA" id="ARBA00023180"/>
    </source>
</evidence>
<sequence length="700" mass="77545">MKPRASNKSDQKDRIGNEDVRNAAQNPFLDNNAWNEGNYNPPPIGSSDIDRVAESDYRGYYSRHQQGAAQSSRTGPQVPQQNSGISAGQIVPPSRHPKRQQPQHSGRSMTSMPGVAYDRYPVSSRVTSMVGMSQALGINGGERHGAHHGQGTASGSSGSEDVSMLSLESSNPFIGDHDFSPFGGYPASSFPLLLSEKEDDDYLHNPDPEEEARLDKRRFLLDFKHMDHRSAGGLAGLCAMFLGAIVVFIVIPVLTYTGAVDHGKANLAELLTEYEYPQLSAIRMALVDPDTPANANKWKALDGSDWELVFSDEFNAIGRTFYDGDDQFWTAADMHYDATKDLEWYSPDAATTTDGVLKLRLDAYKTHDLYYRSGMLQSWNKLCFTQGAIEISANLPGYGIFQGVWPGLWTLGNLARPGYLASAEGVWPYSYESCDAGITPNQSSTDGISYLPGQRLSACTCDGEDHPNQGVGRGAPEIDILEGTVDAKLGIGVVSQSLQVAPFDVWYIPDYEFIEIYNISITQMNTYCGGPFQQAVSAVSTLNPDWYEFGPTAGLYQSYAFEYLNDKDNGYISWLVGRERTHTMYSTALHPNGNVDWRPISKEPMSIIMNLGFSTNWVYIDWTHLYFPMVMSVDYVRIYQPPGAKSITCDPPDHPTYQYIQDHLNAYTNANLTSWADAGYTFPKNILTGKCVSSKFKKNN</sequence>
<evidence type="ECO:0000256" key="9">
    <source>
        <dbReference type="SAM" id="MobiDB-lite"/>
    </source>
</evidence>
<evidence type="ECO:0000313" key="13">
    <source>
        <dbReference type="Proteomes" id="UP000243052"/>
    </source>
</evidence>
<feature type="compositionally biased region" description="Basic and acidic residues" evidence="9">
    <location>
        <begin position="48"/>
        <end position="57"/>
    </location>
</feature>
<evidence type="ECO:0000256" key="4">
    <source>
        <dbReference type="ARBA" id="ARBA00022968"/>
    </source>
</evidence>
<evidence type="ECO:0000256" key="6">
    <source>
        <dbReference type="ARBA" id="ARBA00023136"/>
    </source>
</evidence>
<dbReference type="EMBL" id="CP014247">
    <property type="protein sequence ID" value="AMD22184.1"/>
    <property type="molecule type" value="Genomic_DNA"/>
</dbReference>
<name>A0A0X8HVB2_9SACH</name>
<gene>
    <name evidence="12" type="ORF">AW171_hschr74207</name>
</gene>
<dbReference type="STRING" id="45286.A0A0X8HVB2"/>
<feature type="compositionally biased region" description="Polar residues" evidence="9">
    <location>
        <begin position="151"/>
        <end position="163"/>
    </location>
</feature>
<dbReference type="GO" id="GO:0005789">
    <property type="term" value="C:endoplasmic reticulum membrane"/>
    <property type="evidence" value="ECO:0007669"/>
    <property type="project" value="TreeGrafter"/>
</dbReference>
<dbReference type="PROSITE" id="PS51762">
    <property type="entry name" value="GH16_2"/>
    <property type="match status" value="1"/>
</dbReference>
<comment type="similarity">
    <text evidence="2">Belongs to the SKN1/KRE6 family.</text>
</comment>
<dbReference type="InterPro" id="IPR000757">
    <property type="entry name" value="Beta-glucanase-like"/>
</dbReference>
<dbReference type="Gene3D" id="2.60.120.200">
    <property type="match status" value="1"/>
</dbReference>
<dbReference type="Pfam" id="PF03935">
    <property type="entry name" value="SKN1_KRE6_Sbg1"/>
    <property type="match status" value="1"/>
</dbReference>
<dbReference type="Proteomes" id="UP000243052">
    <property type="component" value="Chromosome vii"/>
</dbReference>
<organism evidence="12 13">
    <name type="scientific">Eremothecium sinecaudum</name>
    <dbReference type="NCBI Taxonomy" id="45286"/>
    <lineage>
        <taxon>Eukaryota</taxon>
        <taxon>Fungi</taxon>
        <taxon>Dikarya</taxon>
        <taxon>Ascomycota</taxon>
        <taxon>Saccharomycotina</taxon>
        <taxon>Saccharomycetes</taxon>
        <taxon>Saccharomycetales</taxon>
        <taxon>Saccharomycetaceae</taxon>
        <taxon>Eremothecium</taxon>
    </lineage>
</organism>
<evidence type="ECO:0000313" key="12">
    <source>
        <dbReference type="EMBL" id="AMD22184.1"/>
    </source>
</evidence>
<feature type="region of interest" description="Disordered" evidence="9">
    <location>
        <begin position="138"/>
        <end position="163"/>
    </location>
</feature>
<evidence type="ECO:0000256" key="5">
    <source>
        <dbReference type="ARBA" id="ARBA00022989"/>
    </source>
</evidence>
<reference evidence="12 13" key="1">
    <citation type="submission" date="2016-01" db="EMBL/GenBank/DDBJ databases">
        <title>Genome sequence of the yeast Holleya sinecauda.</title>
        <authorList>
            <person name="Dietrich F.S."/>
        </authorList>
    </citation>
    <scope>NUCLEOTIDE SEQUENCE [LARGE SCALE GENOMIC DNA]</scope>
    <source>
        <strain evidence="12 13">ATCC 58844</strain>
    </source>
</reference>
<dbReference type="OrthoDB" id="412647at2759"/>
<evidence type="ECO:0000256" key="3">
    <source>
        <dbReference type="ARBA" id="ARBA00022692"/>
    </source>
</evidence>
<protein>
    <submittedName>
        <fullName evidence="12">HGL156Cp</fullName>
    </submittedName>
</protein>
<feature type="compositionally biased region" description="Basic and acidic residues" evidence="9">
    <location>
        <begin position="7"/>
        <end position="21"/>
    </location>
</feature>
<feature type="domain" description="GH16" evidence="11">
    <location>
        <begin position="296"/>
        <end position="644"/>
    </location>
</feature>
<dbReference type="InterPro" id="IPR005629">
    <property type="entry name" value="Skn1/Kre6/Sbg1"/>
</dbReference>
<feature type="transmembrane region" description="Helical" evidence="10">
    <location>
        <begin position="234"/>
        <end position="254"/>
    </location>
</feature>
<feature type="compositionally biased region" description="Polar residues" evidence="9">
    <location>
        <begin position="63"/>
        <end position="86"/>
    </location>
</feature>
<dbReference type="AlphaFoldDB" id="A0A0X8HVB2"/>
<dbReference type="PANTHER" id="PTHR31361">
    <property type="entry name" value="BETA-GLUCAN SYNTHESIS-ASSOCIATED PROTEIN KRE6-RELATED"/>
    <property type="match status" value="1"/>
</dbReference>
<keyword evidence="5 10" id="KW-1133">Transmembrane helix</keyword>
<dbReference type="PANTHER" id="PTHR31361:SF1">
    <property type="entry name" value="BETA-GLUCAN SYNTHESIS-ASSOCIATED PROTEIN KRE6-RELATED"/>
    <property type="match status" value="1"/>
</dbReference>
<keyword evidence="3 10" id="KW-0812">Transmembrane</keyword>
<feature type="compositionally biased region" description="Polar residues" evidence="9">
    <location>
        <begin position="102"/>
        <end position="111"/>
    </location>
</feature>
<evidence type="ECO:0000256" key="10">
    <source>
        <dbReference type="SAM" id="Phobius"/>
    </source>
</evidence>
<dbReference type="InterPro" id="IPR013320">
    <property type="entry name" value="ConA-like_dom_sf"/>
</dbReference>
<dbReference type="GeneID" id="28725526"/>
<dbReference type="GO" id="GO:0031505">
    <property type="term" value="P:fungal-type cell wall organization"/>
    <property type="evidence" value="ECO:0007669"/>
    <property type="project" value="UniProtKB-ARBA"/>
</dbReference>
<evidence type="ECO:0000256" key="1">
    <source>
        <dbReference type="ARBA" id="ARBA00004606"/>
    </source>
</evidence>
<dbReference type="GO" id="GO:0005886">
    <property type="term" value="C:plasma membrane"/>
    <property type="evidence" value="ECO:0007669"/>
    <property type="project" value="TreeGrafter"/>
</dbReference>